<protein>
    <submittedName>
        <fullName evidence="1">Uncharacterized protein</fullName>
    </submittedName>
</protein>
<proteinExistence type="predicted"/>
<accession>A0A6J5LWB2</accession>
<reference evidence="1" key="1">
    <citation type="submission" date="2020-04" db="EMBL/GenBank/DDBJ databases">
        <authorList>
            <person name="Chiriac C."/>
            <person name="Salcher M."/>
            <person name="Ghai R."/>
            <person name="Kavagutti S V."/>
        </authorList>
    </citation>
    <scope>NUCLEOTIDE SEQUENCE</scope>
</reference>
<dbReference type="EMBL" id="LR796344">
    <property type="protein sequence ID" value="CAB4138371.1"/>
    <property type="molecule type" value="Genomic_DNA"/>
</dbReference>
<gene>
    <name evidence="1" type="ORF">UFOVP330_19</name>
</gene>
<sequence length="78" mass="8723">MSNGSELKSPGAQALRAAGYKPAPRVWLTDEQIDLLMYMAKQNESEVNRIRAASRTTLTKEQEIELAWQKMKAGKANT</sequence>
<evidence type="ECO:0000313" key="1">
    <source>
        <dbReference type="EMBL" id="CAB4138371.1"/>
    </source>
</evidence>
<name>A0A6J5LWB2_9CAUD</name>
<organism evidence="1">
    <name type="scientific">uncultured Caudovirales phage</name>
    <dbReference type="NCBI Taxonomy" id="2100421"/>
    <lineage>
        <taxon>Viruses</taxon>
        <taxon>Duplodnaviria</taxon>
        <taxon>Heunggongvirae</taxon>
        <taxon>Uroviricota</taxon>
        <taxon>Caudoviricetes</taxon>
        <taxon>Peduoviridae</taxon>
        <taxon>Maltschvirus</taxon>
        <taxon>Maltschvirus maltsch</taxon>
    </lineage>
</organism>